<keyword evidence="5" id="KW-0411">Iron-sulfur</keyword>
<dbReference type="Pfam" id="PF10531">
    <property type="entry name" value="SLBB"/>
    <property type="match status" value="1"/>
</dbReference>
<dbReference type="SMART" id="SM00928">
    <property type="entry name" value="NADH_4Fe-4S"/>
    <property type="match status" value="1"/>
</dbReference>
<dbReference type="InterPro" id="IPR011538">
    <property type="entry name" value="Nuo51_FMN-bd"/>
</dbReference>
<evidence type="ECO:0000256" key="4">
    <source>
        <dbReference type="ARBA" id="ARBA00023004"/>
    </source>
</evidence>
<dbReference type="InterPro" id="IPR019575">
    <property type="entry name" value="Nuop51_4Fe4S-bd"/>
</dbReference>
<name>A0A6A7K8M1_9FIRM</name>
<gene>
    <name evidence="7" type="ORF">GC105_08060</name>
</gene>
<accession>A0A6A7K8M1</accession>
<dbReference type="InterPro" id="IPR001949">
    <property type="entry name" value="NADH-UbQ_OxRdtase_51kDa_CS"/>
</dbReference>
<dbReference type="Pfam" id="PF01512">
    <property type="entry name" value="Complex1_51K"/>
    <property type="match status" value="1"/>
</dbReference>
<evidence type="ECO:0000313" key="7">
    <source>
        <dbReference type="EMBL" id="MPW25742.1"/>
    </source>
</evidence>
<keyword evidence="8" id="KW-1185">Reference proteome</keyword>
<dbReference type="GO" id="GO:0010181">
    <property type="term" value="F:FMN binding"/>
    <property type="evidence" value="ECO:0007669"/>
    <property type="project" value="InterPro"/>
</dbReference>
<evidence type="ECO:0000256" key="2">
    <source>
        <dbReference type="ARBA" id="ARBA00022485"/>
    </source>
</evidence>
<organism evidence="7 8">
    <name type="scientific">Alkalibaculum sporogenes</name>
    <dbReference type="NCBI Taxonomy" id="2655001"/>
    <lineage>
        <taxon>Bacteria</taxon>
        <taxon>Bacillati</taxon>
        <taxon>Bacillota</taxon>
        <taxon>Clostridia</taxon>
        <taxon>Eubacteriales</taxon>
        <taxon>Eubacteriaceae</taxon>
        <taxon>Alkalibaculum</taxon>
    </lineage>
</organism>
<dbReference type="Gene3D" id="1.20.1440.230">
    <property type="entry name" value="NADH-ubiquinone oxidoreductase 51kDa subunit, iron-sulphur binding domain"/>
    <property type="match status" value="1"/>
</dbReference>
<sequence length="419" mass="45525">MTKTVSFITENFDKYDPNSIDSYLNINGFTAVRKAITTLSSGEIINIAKSATIKGRGGAAYDTGRKWGQAAAVQGDNKVVICNADEGEPCTFKDRSILSKDPFRLIEGMIIAGYTVGAQNGYIYLREEYRHLKSLIKNAIKETMEKGFLGKNILGTNFSFHIHLHSGAGAYVCGEGSTLIESIEGKSGRPRIKPPYIKECGLFQLPTLVNNVETLAAVTAFIQNGTDDYIKYGTKLSPGTKIISLAGNVNKPGTYEIPFGITLREIIYDIGGGVVDNNKLKLCQLGGASGTIGSDSILDTPYTYEDLEKVGLIVGSGGILVVDDRTRVIDFVKSIQDFFIHESCGKCTPCREGNRQIAKIIDRFVQGTSGVNDLDTAERFANIMKNCSFCGLGETAQNVLLSAIKIFPDEFKRLEAVGK</sequence>
<dbReference type="InterPro" id="IPR037225">
    <property type="entry name" value="Nuo51_FMN-bd_sf"/>
</dbReference>
<comment type="similarity">
    <text evidence="1">Belongs to the complex I 51 kDa subunit family.</text>
</comment>
<dbReference type="Gene3D" id="3.40.50.11540">
    <property type="entry name" value="NADH-ubiquinone oxidoreductase 51kDa subunit"/>
    <property type="match status" value="1"/>
</dbReference>
<dbReference type="Gene3D" id="3.10.20.600">
    <property type="match status" value="1"/>
</dbReference>
<evidence type="ECO:0000256" key="5">
    <source>
        <dbReference type="ARBA" id="ARBA00023014"/>
    </source>
</evidence>
<dbReference type="PROSITE" id="PS00645">
    <property type="entry name" value="COMPLEX1_51K_2"/>
    <property type="match status" value="1"/>
</dbReference>
<dbReference type="SUPFAM" id="SSF142019">
    <property type="entry name" value="Nqo1 FMN-binding domain-like"/>
    <property type="match status" value="1"/>
</dbReference>
<evidence type="ECO:0000259" key="6">
    <source>
        <dbReference type="SMART" id="SM00928"/>
    </source>
</evidence>
<dbReference type="AlphaFoldDB" id="A0A6A7K8M1"/>
<dbReference type="FunFam" id="3.40.50.11540:FF:000001">
    <property type="entry name" value="NADH dehydrogenase [ubiquinone] flavoprotein 1, mitochondrial"/>
    <property type="match status" value="1"/>
</dbReference>
<dbReference type="GO" id="GO:0051539">
    <property type="term" value="F:4 iron, 4 sulfur cluster binding"/>
    <property type="evidence" value="ECO:0007669"/>
    <property type="project" value="UniProtKB-KW"/>
</dbReference>
<evidence type="ECO:0000256" key="3">
    <source>
        <dbReference type="ARBA" id="ARBA00022723"/>
    </source>
</evidence>
<evidence type="ECO:0000256" key="1">
    <source>
        <dbReference type="ARBA" id="ARBA00007523"/>
    </source>
</evidence>
<proteinExistence type="inferred from homology"/>
<keyword evidence="2" id="KW-0004">4Fe-4S</keyword>
<comment type="caution">
    <text evidence="7">The sequence shown here is derived from an EMBL/GenBank/DDBJ whole genome shotgun (WGS) entry which is preliminary data.</text>
</comment>
<keyword evidence="3" id="KW-0479">Metal-binding</keyword>
<dbReference type="InterPro" id="IPR019554">
    <property type="entry name" value="Soluble_ligand-bd"/>
</dbReference>
<dbReference type="SUPFAM" id="SSF142984">
    <property type="entry name" value="Nqo1 middle domain-like"/>
    <property type="match status" value="1"/>
</dbReference>
<dbReference type="InterPro" id="IPR037207">
    <property type="entry name" value="Nuop51_4Fe4S-bd_sf"/>
</dbReference>
<protein>
    <submittedName>
        <fullName evidence="7">NADH-quinone oxidoreductase subunit F</fullName>
    </submittedName>
</protein>
<dbReference type="PANTHER" id="PTHR43578:SF3">
    <property type="entry name" value="NADH-QUINONE OXIDOREDUCTASE SUBUNIT F"/>
    <property type="match status" value="1"/>
</dbReference>
<feature type="domain" description="NADH-ubiquinone oxidoreductase 51kDa subunit iron-sulphur binding" evidence="6">
    <location>
        <begin position="329"/>
        <end position="374"/>
    </location>
</feature>
<dbReference type="EMBL" id="WHNX01000010">
    <property type="protein sequence ID" value="MPW25742.1"/>
    <property type="molecule type" value="Genomic_DNA"/>
</dbReference>
<dbReference type="Pfam" id="PF10589">
    <property type="entry name" value="NADH_4Fe-4S"/>
    <property type="match status" value="1"/>
</dbReference>
<dbReference type="Proteomes" id="UP000440004">
    <property type="component" value="Unassembled WGS sequence"/>
</dbReference>
<evidence type="ECO:0000313" key="8">
    <source>
        <dbReference type="Proteomes" id="UP000440004"/>
    </source>
</evidence>
<dbReference type="GO" id="GO:0046872">
    <property type="term" value="F:metal ion binding"/>
    <property type="evidence" value="ECO:0007669"/>
    <property type="project" value="UniProtKB-KW"/>
</dbReference>
<reference evidence="7 8" key="1">
    <citation type="submission" date="2019-10" db="EMBL/GenBank/DDBJ databases">
        <title>Alkalibaculum tamaniensis sp.nov., a new alkaliphilic acetogen, isolated on methoxylated aromatics from a mud volcano.</title>
        <authorList>
            <person name="Khomyakova M.A."/>
            <person name="Merkel A.Y."/>
            <person name="Bonch-Osmolovskaya E.A."/>
            <person name="Slobodkin A.I."/>
        </authorList>
    </citation>
    <scope>NUCLEOTIDE SEQUENCE [LARGE SCALE GENOMIC DNA]</scope>
    <source>
        <strain evidence="7 8">M08DMB</strain>
    </source>
</reference>
<dbReference type="SUPFAM" id="SSF140490">
    <property type="entry name" value="Nqo1C-terminal domain-like"/>
    <property type="match status" value="1"/>
</dbReference>
<dbReference type="GO" id="GO:0008137">
    <property type="term" value="F:NADH dehydrogenase (ubiquinone) activity"/>
    <property type="evidence" value="ECO:0007669"/>
    <property type="project" value="InterPro"/>
</dbReference>
<dbReference type="PANTHER" id="PTHR43578">
    <property type="entry name" value="NADH-QUINONE OXIDOREDUCTASE SUBUNIT F"/>
    <property type="match status" value="1"/>
</dbReference>
<keyword evidence="4" id="KW-0408">Iron</keyword>
<dbReference type="RefSeq" id="WP_152803503.1">
    <property type="nucleotide sequence ID" value="NZ_WHNX01000010.1"/>
</dbReference>
<dbReference type="Gene3D" id="6.10.250.1450">
    <property type="match status" value="1"/>
</dbReference>